<proteinExistence type="predicted"/>
<sequence length="87" mass="9507">MITASERIIRWNIAFKYCSSLTDGITKKGGLDKHAILAYNTVGDDATVSLVLASSGIYPGGPLLGACQKTSEISVGFSRWLRWFFFS</sequence>
<dbReference type="Proteomes" id="UP000499080">
    <property type="component" value="Unassembled WGS sequence"/>
</dbReference>
<gene>
    <name evidence="2" type="ORF">AVEN_130605_1</name>
    <name evidence="1" type="ORF">AVEN_78859_1</name>
</gene>
<reference evidence="2 3" key="1">
    <citation type="journal article" date="2019" name="Sci. Rep.">
        <title>Orb-weaving spider Araneus ventricosus genome elucidates the spidroin gene catalogue.</title>
        <authorList>
            <person name="Kono N."/>
            <person name="Nakamura H."/>
            <person name="Ohtoshi R."/>
            <person name="Moran D.A.P."/>
            <person name="Shinohara A."/>
            <person name="Yoshida Y."/>
            <person name="Fujiwara M."/>
            <person name="Mori M."/>
            <person name="Tomita M."/>
            <person name="Arakawa K."/>
        </authorList>
    </citation>
    <scope>NUCLEOTIDE SEQUENCE [LARGE SCALE GENOMIC DNA]</scope>
</reference>
<evidence type="ECO:0000313" key="2">
    <source>
        <dbReference type="EMBL" id="GBM09738.1"/>
    </source>
</evidence>
<dbReference type="EMBL" id="BGPR01241038">
    <property type="protein sequence ID" value="GBM09682.1"/>
    <property type="molecule type" value="Genomic_DNA"/>
</dbReference>
<accession>A0A4Y2D174</accession>
<dbReference type="AlphaFoldDB" id="A0A4Y2D174"/>
<keyword evidence="3" id="KW-1185">Reference proteome</keyword>
<evidence type="ECO:0000313" key="3">
    <source>
        <dbReference type="Proteomes" id="UP000499080"/>
    </source>
</evidence>
<evidence type="ECO:0000313" key="1">
    <source>
        <dbReference type="EMBL" id="GBM09682.1"/>
    </source>
</evidence>
<organism evidence="2 3">
    <name type="scientific">Araneus ventricosus</name>
    <name type="common">Orbweaver spider</name>
    <name type="synonym">Epeira ventricosa</name>
    <dbReference type="NCBI Taxonomy" id="182803"/>
    <lineage>
        <taxon>Eukaryota</taxon>
        <taxon>Metazoa</taxon>
        <taxon>Ecdysozoa</taxon>
        <taxon>Arthropoda</taxon>
        <taxon>Chelicerata</taxon>
        <taxon>Arachnida</taxon>
        <taxon>Araneae</taxon>
        <taxon>Araneomorphae</taxon>
        <taxon>Entelegynae</taxon>
        <taxon>Araneoidea</taxon>
        <taxon>Araneidae</taxon>
        <taxon>Araneus</taxon>
    </lineage>
</organism>
<comment type="caution">
    <text evidence="2">The sequence shown here is derived from an EMBL/GenBank/DDBJ whole genome shotgun (WGS) entry which is preliminary data.</text>
</comment>
<protein>
    <submittedName>
        <fullName evidence="2">Uncharacterized protein</fullName>
    </submittedName>
</protein>
<name>A0A4Y2D174_ARAVE</name>
<dbReference type="EMBL" id="BGPR01241054">
    <property type="protein sequence ID" value="GBM09738.1"/>
    <property type="molecule type" value="Genomic_DNA"/>
</dbReference>